<dbReference type="Proteomes" id="UP001499954">
    <property type="component" value="Unassembled WGS sequence"/>
</dbReference>
<protein>
    <recommendedName>
        <fullName evidence="4">Ribosomally synthesized peptide with SipW-like signal peptide</fullName>
    </recommendedName>
</protein>
<evidence type="ECO:0000256" key="1">
    <source>
        <dbReference type="SAM" id="Phobius"/>
    </source>
</evidence>
<comment type="caution">
    <text evidence="2">The sequence shown here is derived from an EMBL/GenBank/DDBJ whole genome shotgun (WGS) entry which is preliminary data.</text>
</comment>
<evidence type="ECO:0000313" key="3">
    <source>
        <dbReference type="Proteomes" id="UP001499954"/>
    </source>
</evidence>
<keyword evidence="1" id="KW-0472">Membrane</keyword>
<gene>
    <name evidence="2" type="ORF">GCM10009717_22470</name>
</gene>
<keyword evidence="1" id="KW-0812">Transmembrane</keyword>
<evidence type="ECO:0000313" key="2">
    <source>
        <dbReference type="EMBL" id="GAA1955945.1"/>
    </source>
</evidence>
<proteinExistence type="predicted"/>
<evidence type="ECO:0008006" key="4">
    <source>
        <dbReference type="Google" id="ProtNLM"/>
    </source>
</evidence>
<reference evidence="2 3" key="1">
    <citation type="journal article" date="2019" name="Int. J. Syst. Evol. Microbiol.">
        <title>The Global Catalogue of Microorganisms (GCM) 10K type strain sequencing project: providing services to taxonomists for standard genome sequencing and annotation.</title>
        <authorList>
            <consortium name="The Broad Institute Genomics Platform"/>
            <consortium name="The Broad Institute Genome Sequencing Center for Infectious Disease"/>
            <person name="Wu L."/>
            <person name="Ma J."/>
        </authorList>
    </citation>
    <scope>NUCLEOTIDE SEQUENCE [LARGE SCALE GENOMIC DNA]</scope>
    <source>
        <strain evidence="2 3">JCM 13584</strain>
    </source>
</reference>
<dbReference type="RefSeq" id="WP_157415991.1">
    <property type="nucleotide sequence ID" value="NZ_BAAAMK010000004.1"/>
</dbReference>
<keyword evidence="1" id="KW-1133">Transmembrane helix</keyword>
<sequence length="249" mass="25517">MQSPPRKTRTRRLPYAILGGGVVAAAAIVGGFLAIPAVSGASGAESSATEELDEVTSKPDLGAPRDPLSPDELSYAIHLASTDESVPDDVTSVDGSDAPQVLSVDIANGDVDATGRLVDVFLFDYTSNQTFLQRVDLAGGSVESTAKAGVQPPPTPDEVDYAFSLFLDDAVASAAVRAEYAAVTGDELESIDQLAVTGGAFVPDAGTLGADACGLDRCVEMQFRVSGGGYLDTTGFVVDLSAKSVIGIK</sequence>
<name>A0ABN2QP57_9MICO</name>
<keyword evidence="3" id="KW-1185">Reference proteome</keyword>
<accession>A0ABN2QP57</accession>
<feature type="transmembrane region" description="Helical" evidence="1">
    <location>
        <begin position="12"/>
        <end position="35"/>
    </location>
</feature>
<dbReference type="EMBL" id="BAAAMK010000004">
    <property type="protein sequence ID" value="GAA1955945.1"/>
    <property type="molecule type" value="Genomic_DNA"/>
</dbReference>
<organism evidence="2 3">
    <name type="scientific">Agromyces allii</name>
    <dbReference type="NCBI Taxonomy" id="393607"/>
    <lineage>
        <taxon>Bacteria</taxon>
        <taxon>Bacillati</taxon>
        <taxon>Actinomycetota</taxon>
        <taxon>Actinomycetes</taxon>
        <taxon>Micrococcales</taxon>
        <taxon>Microbacteriaceae</taxon>
        <taxon>Agromyces</taxon>
    </lineage>
</organism>